<dbReference type="EMBL" id="KB543242">
    <property type="protein sequence ID" value="EMP31844.1"/>
    <property type="molecule type" value="Genomic_DNA"/>
</dbReference>
<name>M7B441_CHEMY</name>
<dbReference type="GO" id="GO:0030527">
    <property type="term" value="F:structural constituent of chromatin"/>
    <property type="evidence" value="ECO:0007669"/>
    <property type="project" value="InterPro"/>
</dbReference>
<evidence type="ECO:0000313" key="1">
    <source>
        <dbReference type="EMBL" id="EMP31844.1"/>
    </source>
</evidence>
<keyword evidence="2" id="KW-1185">Reference proteome</keyword>
<evidence type="ECO:0000313" key="2">
    <source>
        <dbReference type="Proteomes" id="UP000031443"/>
    </source>
</evidence>
<dbReference type="SUPFAM" id="SSF47113">
    <property type="entry name" value="Histone-fold"/>
    <property type="match status" value="1"/>
</dbReference>
<dbReference type="InterPro" id="IPR009072">
    <property type="entry name" value="Histone-fold"/>
</dbReference>
<dbReference type="InterPro" id="IPR002119">
    <property type="entry name" value="Histone_H2A"/>
</dbReference>
<dbReference type="GO" id="GO:0000786">
    <property type="term" value="C:nucleosome"/>
    <property type="evidence" value="ECO:0007669"/>
    <property type="project" value="InterPro"/>
</dbReference>
<dbReference type="PANTHER" id="PTHR23430">
    <property type="entry name" value="HISTONE H2A"/>
    <property type="match status" value="1"/>
</dbReference>
<dbReference type="Proteomes" id="UP000031443">
    <property type="component" value="Unassembled WGS sequence"/>
</dbReference>
<dbReference type="AlphaFoldDB" id="M7B441"/>
<sequence length="73" mass="8790">MAAVLEYLTAEILQLAGNAARDKKARLIPRHWQLAIRKDEEFNKQELKLSDFLRQVKQLQKKFYLFPVYLWKQ</sequence>
<organism evidence="1 2">
    <name type="scientific">Chelonia mydas</name>
    <name type="common">Green sea-turtle</name>
    <name type="synonym">Chelonia agassizi</name>
    <dbReference type="NCBI Taxonomy" id="8469"/>
    <lineage>
        <taxon>Eukaryota</taxon>
        <taxon>Metazoa</taxon>
        <taxon>Chordata</taxon>
        <taxon>Craniata</taxon>
        <taxon>Vertebrata</taxon>
        <taxon>Euteleostomi</taxon>
        <taxon>Archelosauria</taxon>
        <taxon>Testudinata</taxon>
        <taxon>Testudines</taxon>
        <taxon>Cryptodira</taxon>
        <taxon>Durocryptodira</taxon>
        <taxon>Americhelydia</taxon>
        <taxon>Chelonioidea</taxon>
        <taxon>Cheloniidae</taxon>
        <taxon>Chelonia</taxon>
    </lineage>
</organism>
<dbReference type="STRING" id="8469.M7B441"/>
<dbReference type="GO" id="GO:0003677">
    <property type="term" value="F:DNA binding"/>
    <property type="evidence" value="ECO:0007669"/>
    <property type="project" value="InterPro"/>
</dbReference>
<dbReference type="Gene3D" id="1.10.20.10">
    <property type="entry name" value="Histone, subunit A"/>
    <property type="match status" value="1"/>
</dbReference>
<gene>
    <name evidence="1" type="ORF">UY3_11027</name>
</gene>
<reference evidence="2" key="1">
    <citation type="journal article" date="2013" name="Nat. Genet.">
        <title>The draft genomes of soft-shell turtle and green sea turtle yield insights into the development and evolution of the turtle-specific body plan.</title>
        <authorList>
            <person name="Wang Z."/>
            <person name="Pascual-Anaya J."/>
            <person name="Zadissa A."/>
            <person name="Li W."/>
            <person name="Niimura Y."/>
            <person name="Huang Z."/>
            <person name="Li C."/>
            <person name="White S."/>
            <person name="Xiong Z."/>
            <person name="Fang D."/>
            <person name="Wang B."/>
            <person name="Ming Y."/>
            <person name="Chen Y."/>
            <person name="Zheng Y."/>
            <person name="Kuraku S."/>
            <person name="Pignatelli M."/>
            <person name="Herrero J."/>
            <person name="Beal K."/>
            <person name="Nozawa M."/>
            <person name="Li Q."/>
            <person name="Wang J."/>
            <person name="Zhang H."/>
            <person name="Yu L."/>
            <person name="Shigenobu S."/>
            <person name="Wang J."/>
            <person name="Liu J."/>
            <person name="Flicek P."/>
            <person name="Searle S."/>
            <person name="Wang J."/>
            <person name="Kuratani S."/>
            <person name="Yin Y."/>
            <person name="Aken B."/>
            <person name="Zhang G."/>
            <person name="Irie N."/>
        </authorList>
    </citation>
    <scope>NUCLEOTIDE SEQUENCE [LARGE SCALE GENOMIC DNA]</scope>
</reference>
<accession>M7B441</accession>
<dbReference type="GO" id="GO:0046982">
    <property type="term" value="F:protein heterodimerization activity"/>
    <property type="evidence" value="ECO:0007669"/>
    <property type="project" value="InterPro"/>
</dbReference>
<protein>
    <submittedName>
        <fullName evidence="1">Histone H2A</fullName>
    </submittedName>
</protein>
<proteinExistence type="predicted"/>
<dbReference type="PRINTS" id="PR00620">
    <property type="entry name" value="HISTONEH2A"/>
</dbReference>